<dbReference type="PROSITE" id="PS51257">
    <property type="entry name" value="PROKAR_LIPOPROTEIN"/>
    <property type="match status" value="1"/>
</dbReference>
<accession>A0ABS2NBF4</accession>
<evidence type="ECO:0000259" key="1">
    <source>
        <dbReference type="Pfam" id="PF07995"/>
    </source>
</evidence>
<reference evidence="2 3" key="1">
    <citation type="submission" date="2021-01" db="EMBL/GenBank/DDBJ databases">
        <title>Genomic Encyclopedia of Type Strains, Phase IV (KMG-IV): sequencing the most valuable type-strain genomes for metagenomic binning, comparative biology and taxonomic classification.</title>
        <authorList>
            <person name="Goeker M."/>
        </authorList>
    </citation>
    <scope>NUCLEOTIDE SEQUENCE [LARGE SCALE GENOMIC DNA]</scope>
    <source>
        <strain evidence="2 3">DSM 24834</strain>
    </source>
</reference>
<evidence type="ECO:0000313" key="3">
    <source>
        <dbReference type="Proteomes" id="UP001646157"/>
    </source>
</evidence>
<dbReference type="Gene3D" id="2.120.10.30">
    <property type="entry name" value="TolB, C-terminal domain"/>
    <property type="match status" value="1"/>
</dbReference>
<proteinExistence type="predicted"/>
<protein>
    <submittedName>
        <fullName evidence="2">Glucose/arabinose dehydrogenase</fullName>
    </submittedName>
</protein>
<dbReference type="RefSeq" id="WP_239587489.1">
    <property type="nucleotide sequence ID" value="NZ_JAFBDZ010000002.1"/>
</dbReference>
<sequence>MKKIISLLFLVLLISLLFLVLLISLSACSNENQNSDEEAKETVGGLDREAKVLAQNLEIPWSIAKSGDVFYLTERTGSIVKVEDGNQTRMRVELSDPLAEVAEAGLMGFVLHPEFNDNSLAFAYYTYTEAGDSINRLVQLKLDGDVWKEERILLDNIPSGQFHQGGRVEIGPDNKLFVTTGDATQEQISQDINAIGGKILRINLDGTIPSDNPFEGSYVYSYGHRNPQGLAWNEAGELYSTEHGPSGFDEINHIQEGKNYGWPLITGDENMAGMQTPVIHSGESTWAPSGADFKDHTLYFAALAGQGIYSYSLNTMKLEKVLGGYGRVRDVLIVGDTLYFVTNNTDGRGVPRENDDKLYQIDLTNLRKN</sequence>
<dbReference type="InterPro" id="IPR012938">
    <property type="entry name" value="Glc/Sorbosone_DH"/>
</dbReference>
<gene>
    <name evidence="2" type="ORF">JOC86_001719</name>
</gene>
<keyword evidence="3" id="KW-1185">Reference proteome</keyword>
<dbReference type="PANTHER" id="PTHR19328:SF13">
    <property type="entry name" value="HIPL1 PROTEIN"/>
    <property type="match status" value="1"/>
</dbReference>
<dbReference type="InterPro" id="IPR011042">
    <property type="entry name" value="6-blade_b-propeller_TolB-like"/>
</dbReference>
<dbReference type="EMBL" id="JAFBDZ010000002">
    <property type="protein sequence ID" value="MBM7585177.1"/>
    <property type="molecule type" value="Genomic_DNA"/>
</dbReference>
<comment type="caution">
    <text evidence="2">The sequence shown here is derived from an EMBL/GenBank/DDBJ whole genome shotgun (WGS) entry which is preliminary data.</text>
</comment>
<evidence type="ECO:0000313" key="2">
    <source>
        <dbReference type="EMBL" id="MBM7585177.1"/>
    </source>
</evidence>
<feature type="domain" description="Glucose/Sorbosone dehydrogenase" evidence="1">
    <location>
        <begin position="57"/>
        <end position="348"/>
    </location>
</feature>
<dbReference type="SUPFAM" id="SSF50952">
    <property type="entry name" value="Soluble quinoprotein glucose dehydrogenase"/>
    <property type="match status" value="1"/>
</dbReference>
<name>A0ABS2NBF4_9BACI</name>
<dbReference type="Pfam" id="PF07995">
    <property type="entry name" value="GSDH"/>
    <property type="match status" value="1"/>
</dbReference>
<dbReference type="PANTHER" id="PTHR19328">
    <property type="entry name" value="HEDGEHOG-INTERACTING PROTEIN"/>
    <property type="match status" value="1"/>
</dbReference>
<dbReference type="Proteomes" id="UP001646157">
    <property type="component" value="Unassembled WGS sequence"/>
</dbReference>
<organism evidence="2 3">
    <name type="scientific">Rossellomorea pakistanensis</name>
    <dbReference type="NCBI Taxonomy" id="992288"/>
    <lineage>
        <taxon>Bacteria</taxon>
        <taxon>Bacillati</taxon>
        <taxon>Bacillota</taxon>
        <taxon>Bacilli</taxon>
        <taxon>Bacillales</taxon>
        <taxon>Bacillaceae</taxon>
        <taxon>Rossellomorea</taxon>
    </lineage>
</organism>
<dbReference type="InterPro" id="IPR011041">
    <property type="entry name" value="Quinoprot_gluc/sorb_DH_b-prop"/>
</dbReference>